<dbReference type="EMBL" id="VWPJ01000011">
    <property type="protein sequence ID" value="KAA5605187.1"/>
    <property type="molecule type" value="Genomic_DNA"/>
</dbReference>
<keyword evidence="2" id="KW-0378">Hydrolase</keyword>
<dbReference type="NCBIfam" id="TIGR02799">
    <property type="entry name" value="thio_ybgC"/>
    <property type="match status" value="1"/>
</dbReference>
<dbReference type="PANTHER" id="PTHR31793">
    <property type="entry name" value="4-HYDROXYBENZOYL-COA THIOESTERASE FAMILY MEMBER"/>
    <property type="match status" value="1"/>
</dbReference>
<dbReference type="NCBIfam" id="TIGR00051">
    <property type="entry name" value="YbgC/FadM family acyl-CoA thioesterase"/>
    <property type="match status" value="1"/>
</dbReference>
<feature type="domain" description="Thioesterase" evidence="4">
    <location>
        <begin position="29"/>
        <end position="111"/>
    </location>
</feature>
<dbReference type="CDD" id="cd00586">
    <property type="entry name" value="4HBT"/>
    <property type="match status" value="1"/>
</dbReference>
<name>A0A5M6IB45_9PROT</name>
<accession>A0A5M6IB45</accession>
<dbReference type="InterPro" id="IPR008272">
    <property type="entry name" value="HB-CoA_thioesterase_AS"/>
</dbReference>
<evidence type="ECO:0000313" key="5">
    <source>
        <dbReference type="EMBL" id="KAA5605187.1"/>
    </source>
</evidence>
<protein>
    <submittedName>
        <fullName evidence="5">Tol-pal system-associated acyl-CoA thioesterase</fullName>
    </submittedName>
</protein>
<dbReference type="InterPro" id="IPR050563">
    <property type="entry name" value="4-hydroxybenzoyl-CoA_TE"/>
</dbReference>
<dbReference type="AlphaFoldDB" id="A0A5M6IB45"/>
<dbReference type="InterPro" id="IPR014166">
    <property type="entry name" value="Tol-Pal_acyl-CoA_thioesterase"/>
</dbReference>
<feature type="compositionally biased region" description="Basic and acidic residues" evidence="3">
    <location>
        <begin position="154"/>
        <end position="166"/>
    </location>
</feature>
<dbReference type="PIRSF" id="PIRSF003230">
    <property type="entry name" value="YbgC"/>
    <property type="match status" value="1"/>
</dbReference>
<dbReference type="Pfam" id="PF03061">
    <property type="entry name" value="4HBT"/>
    <property type="match status" value="1"/>
</dbReference>
<sequence length="166" mass="18689">MDPAPQGGLFRGATHVMPIRVYYENTDAGGIVYHADYLNFAERARTEMMRRFGLAHRDLMEEAGVAFAVQQAHATYRRPARLDDLLMVETEVLEVGGASMRVRQNITRDGELMVAIELRLAMINARGRPDRIPASLRRALQEHLRTHPTGGDAPDARPRHDRPAHV</sequence>
<feature type="region of interest" description="Disordered" evidence="3">
    <location>
        <begin position="143"/>
        <end position="166"/>
    </location>
</feature>
<dbReference type="GO" id="GO:0047617">
    <property type="term" value="F:fatty acyl-CoA hydrolase activity"/>
    <property type="evidence" value="ECO:0007669"/>
    <property type="project" value="TreeGrafter"/>
</dbReference>
<organism evidence="5 6">
    <name type="scientific">Roseospira marina</name>
    <dbReference type="NCBI Taxonomy" id="140057"/>
    <lineage>
        <taxon>Bacteria</taxon>
        <taxon>Pseudomonadati</taxon>
        <taxon>Pseudomonadota</taxon>
        <taxon>Alphaproteobacteria</taxon>
        <taxon>Rhodospirillales</taxon>
        <taxon>Rhodospirillaceae</taxon>
        <taxon>Roseospira</taxon>
    </lineage>
</organism>
<evidence type="ECO:0000256" key="1">
    <source>
        <dbReference type="ARBA" id="ARBA00005953"/>
    </source>
</evidence>
<dbReference type="InterPro" id="IPR006684">
    <property type="entry name" value="YbgC/YbaW"/>
</dbReference>
<dbReference type="Gene3D" id="3.10.129.10">
    <property type="entry name" value="Hotdog Thioesterase"/>
    <property type="match status" value="1"/>
</dbReference>
<dbReference type="OrthoDB" id="9808429at2"/>
<comment type="caution">
    <text evidence="5">The sequence shown here is derived from an EMBL/GenBank/DDBJ whole genome shotgun (WGS) entry which is preliminary data.</text>
</comment>
<evidence type="ECO:0000256" key="3">
    <source>
        <dbReference type="SAM" id="MobiDB-lite"/>
    </source>
</evidence>
<evidence type="ECO:0000256" key="2">
    <source>
        <dbReference type="ARBA" id="ARBA00022801"/>
    </source>
</evidence>
<dbReference type="InterPro" id="IPR006683">
    <property type="entry name" value="Thioestr_dom"/>
</dbReference>
<dbReference type="FunFam" id="3.10.129.10:FF:000004">
    <property type="entry name" value="Tol-pal system-associated acyl-CoA thioesterase"/>
    <property type="match status" value="1"/>
</dbReference>
<evidence type="ECO:0000259" key="4">
    <source>
        <dbReference type="Pfam" id="PF03061"/>
    </source>
</evidence>
<gene>
    <name evidence="5" type="primary">ybgC</name>
    <name evidence="5" type="ORF">F1188_12790</name>
</gene>
<proteinExistence type="inferred from homology"/>
<evidence type="ECO:0000313" key="6">
    <source>
        <dbReference type="Proteomes" id="UP000324065"/>
    </source>
</evidence>
<dbReference type="PROSITE" id="PS01328">
    <property type="entry name" value="4HBCOA_THIOESTERASE"/>
    <property type="match status" value="1"/>
</dbReference>
<dbReference type="SUPFAM" id="SSF54637">
    <property type="entry name" value="Thioesterase/thiol ester dehydrase-isomerase"/>
    <property type="match status" value="1"/>
</dbReference>
<dbReference type="PANTHER" id="PTHR31793:SF37">
    <property type="entry name" value="ACYL-COA THIOESTER HYDROLASE YBGC"/>
    <property type="match status" value="1"/>
</dbReference>
<reference evidence="5 6" key="1">
    <citation type="submission" date="2019-09" db="EMBL/GenBank/DDBJ databases">
        <title>Genome sequence of Roseospira marina, one of the more divergent members of the non-sulfur purple photosynthetic bacterial family, the Rhodospirillaceae.</title>
        <authorList>
            <person name="Meyer T."/>
            <person name="Kyndt J."/>
        </authorList>
    </citation>
    <scope>NUCLEOTIDE SEQUENCE [LARGE SCALE GENOMIC DNA]</scope>
    <source>
        <strain evidence="5 6">DSM 15113</strain>
    </source>
</reference>
<dbReference type="Proteomes" id="UP000324065">
    <property type="component" value="Unassembled WGS sequence"/>
</dbReference>
<comment type="similarity">
    <text evidence="1">Belongs to the 4-hydroxybenzoyl-CoA thioesterase family.</text>
</comment>
<dbReference type="InterPro" id="IPR029069">
    <property type="entry name" value="HotDog_dom_sf"/>
</dbReference>
<keyword evidence="6" id="KW-1185">Reference proteome</keyword>